<gene>
    <name evidence="1" type="ORF">MEDL_56647</name>
</gene>
<evidence type="ECO:0000313" key="1">
    <source>
        <dbReference type="EMBL" id="CAG2244601.1"/>
    </source>
</evidence>
<dbReference type="AlphaFoldDB" id="A0A8S3UG20"/>
<name>A0A8S3UG20_MYTED</name>
<dbReference type="OrthoDB" id="5791190at2759"/>
<organism evidence="1 2">
    <name type="scientific">Mytilus edulis</name>
    <name type="common">Blue mussel</name>
    <dbReference type="NCBI Taxonomy" id="6550"/>
    <lineage>
        <taxon>Eukaryota</taxon>
        <taxon>Metazoa</taxon>
        <taxon>Spiralia</taxon>
        <taxon>Lophotrochozoa</taxon>
        <taxon>Mollusca</taxon>
        <taxon>Bivalvia</taxon>
        <taxon>Autobranchia</taxon>
        <taxon>Pteriomorphia</taxon>
        <taxon>Mytilida</taxon>
        <taxon>Mytiloidea</taxon>
        <taxon>Mytilidae</taxon>
        <taxon>Mytilinae</taxon>
        <taxon>Mytilus</taxon>
    </lineage>
</organism>
<comment type="caution">
    <text evidence="1">The sequence shown here is derived from an EMBL/GenBank/DDBJ whole genome shotgun (WGS) entry which is preliminary data.</text>
</comment>
<reference evidence="1" key="1">
    <citation type="submission" date="2021-03" db="EMBL/GenBank/DDBJ databases">
        <authorList>
            <person name="Bekaert M."/>
        </authorList>
    </citation>
    <scope>NUCLEOTIDE SEQUENCE</scope>
</reference>
<dbReference type="EMBL" id="CAJPWZ010002742">
    <property type="protein sequence ID" value="CAG2244601.1"/>
    <property type="molecule type" value="Genomic_DNA"/>
</dbReference>
<sequence>MTEAEYSEEKLVVHSEHSTSKLLLKQYKMNENGERFLGVFVKTVKGARVPLEPQPNPTEVLVLKRAYTKLQRLPEYQRRISWVVTSPESPASGNGVAFVEYIGIFPTTTSLHGNNKNGHGDYIRTNAQIVDDIKGMVKTQNCREIYTDLALDDSMEAPRDLKQIQNFKYNEKKRERPHQQKASNNADDIQTLMSMQHGHPFIKEIVQLSGKPPSVVVYTDEQLLDLKKFCSSESKHIIGVDRTFNFGAAYVTVTVFHNQNLIRKVSNTPAPIMLGPCNSTGTVASTLTTDF</sequence>
<dbReference type="Proteomes" id="UP000683360">
    <property type="component" value="Unassembled WGS sequence"/>
</dbReference>
<accession>A0A8S3UG20</accession>
<keyword evidence="2" id="KW-1185">Reference proteome</keyword>
<evidence type="ECO:0000313" key="2">
    <source>
        <dbReference type="Proteomes" id="UP000683360"/>
    </source>
</evidence>
<proteinExistence type="predicted"/>
<protein>
    <submittedName>
        <fullName evidence="1">Uncharacterized protein</fullName>
    </submittedName>
</protein>